<dbReference type="RefSeq" id="WP_088659338.1">
    <property type="nucleotide sequence ID" value="NZ_UHJL01000001.1"/>
</dbReference>
<evidence type="ECO:0008006" key="3">
    <source>
        <dbReference type="Google" id="ProtNLM"/>
    </source>
</evidence>
<sequence length="262" mass="30047">MNDGQLDLFGFVAPPKEPEVKVPSPDCSANGLVHFKYNPLMKKSIRCKGGFLFGHPEVLLPAYMKAPEFADARELAAEWAEHAVRRKTQKNKAIIKDLVNRFWQTVDQIFTDKGEAPLASKGRLPPIRPQGVHHNLTDVLAAINDTYFDGTLTCRITWSNRVGGLSFHSVRKDPVTGESFHLISISRGYDAANCPLYAIAGVVYHECLHIVIPVEEREGRRIVHGREFRQREKRYIYYDEWIKWHKEVLPRNIRAMRHHKAI</sequence>
<proteinExistence type="predicted"/>
<reference evidence="1 2" key="1">
    <citation type="submission" date="2017-08" db="EMBL/GenBank/DDBJ databases">
        <authorList>
            <person name="de Groot N.N."/>
        </authorList>
    </citation>
    <scope>NUCLEOTIDE SEQUENCE [LARGE SCALE GENOMIC DNA]</scope>
    <source>
        <strain evidence="1 2">HM2</strain>
    </source>
</reference>
<dbReference type="Proteomes" id="UP000255423">
    <property type="component" value="Unassembled WGS sequence"/>
</dbReference>
<name>A0A380RV61_FIBSU</name>
<evidence type="ECO:0000313" key="2">
    <source>
        <dbReference type="Proteomes" id="UP000255423"/>
    </source>
</evidence>
<organism evidence="1 2">
    <name type="scientific">Fibrobacter succinogenes</name>
    <name type="common">Bacteroides succinogenes</name>
    <dbReference type="NCBI Taxonomy" id="833"/>
    <lineage>
        <taxon>Bacteria</taxon>
        <taxon>Pseudomonadati</taxon>
        <taxon>Fibrobacterota</taxon>
        <taxon>Fibrobacteria</taxon>
        <taxon>Fibrobacterales</taxon>
        <taxon>Fibrobacteraceae</taxon>
        <taxon>Fibrobacter</taxon>
    </lineage>
</organism>
<evidence type="ECO:0000313" key="1">
    <source>
        <dbReference type="EMBL" id="SUQ19185.1"/>
    </source>
</evidence>
<accession>A0A380RV61</accession>
<gene>
    <name evidence="1" type="ORF">SAMN05661053_0413</name>
</gene>
<protein>
    <recommendedName>
        <fullName evidence="3">SprT-like family protein</fullName>
    </recommendedName>
</protein>
<dbReference type="AlphaFoldDB" id="A0A380RV61"/>
<dbReference type="EMBL" id="UHJL01000001">
    <property type="protein sequence ID" value="SUQ19185.1"/>
    <property type="molecule type" value="Genomic_DNA"/>
</dbReference>